<dbReference type="AlphaFoldDB" id="A0AAJ1IEJ6"/>
<proteinExistence type="inferred from homology"/>
<comment type="subcellular location">
    <subcellularLocation>
        <location evidence="1">Membrane</location>
        <topology evidence="1">Multi-pass membrane protein</topology>
    </subcellularLocation>
</comment>
<feature type="transmembrane region" description="Helical" evidence="6">
    <location>
        <begin position="69"/>
        <end position="96"/>
    </location>
</feature>
<dbReference type="GO" id="GO:0015499">
    <property type="term" value="F:formate transmembrane transporter activity"/>
    <property type="evidence" value="ECO:0007669"/>
    <property type="project" value="TreeGrafter"/>
</dbReference>
<sequence length="277" mass="29951">MSDMKNYDPKLSFEELGKTISKLGEKKANTKPWQLILLGILAGIYISIGGHLFLVALNEGAGKIVGGAVFAVGLILVVIAGAELFTGNVIMTVGAVTRHYSYRKLIRSWVFVYVGNFIGAIVYTWLVYRSGLFGSPTSLFGGVEEIGGIGQLASAIAVKKMALSFEASVIRGIFCNMLVILAVIMSAMAKDIVSKMLCCLAPVMAFVAIGFEHCVANMFLIPIGLFIQGASFPEHLSMWGNILPVTLGNIIGGVLILFIHPNRIRQIKNLLKRQRVS</sequence>
<name>A0AAJ1IEJ6_9SPIO</name>
<evidence type="ECO:0000256" key="2">
    <source>
        <dbReference type="ARBA" id="ARBA00022692"/>
    </source>
</evidence>
<evidence type="ECO:0000256" key="1">
    <source>
        <dbReference type="ARBA" id="ARBA00004141"/>
    </source>
</evidence>
<organism evidence="7 8">
    <name type="scientific">Candidatus Thalassospirochaeta sargassi</name>
    <dbReference type="NCBI Taxonomy" id="3119039"/>
    <lineage>
        <taxon>Bacteria</taxon>
        <taxon>Pseudomonadati</taxon>
        <taxon>Spirochaetota</taxon>
        <taxon>Spirochaetia</taxon>
        <taxon>Spirochaetales</taxon>
        <taxon>Spirochaetaceae</taxon>
        <taxon>Candidatus Thalassospirochaeta</taxon>
    </lineage>
</organism>
<accession>A0AAJ1IEJ6</accession>
<dbReference type="PANTHER" id="PTHR30520">
    <property type="entry name" value="FORMATE TRANSPORTER-RELATED"/>
    <property type="match status" value="1"/>
</dbReference>
<evidence type="ECO:0000313" key="8">
    <source>
        <dbReference type="Proteomes" id="UP001221217"/>
    </source>
</evidence>
<keyword evidence="4 6" id="KW-0472">Membrane</keyword>
<dbReference type="EMBL" id="JAQQAL010000035">
    <property type="protein sequence ID" value="MDC7227875.1"/>
    <property type="molecule type" value="Genomic_DNA"/>
</dbReference>
<dbReference type="InterPro" id="IPR023271">
    <property type="entry name" value="Aquaporin-like"/>
</dbReference>
<keyword evidence="3 6" id="KW-1133">Transmembrane helix</keyword>
<evidence type="ECO:0000256" key="4">
    <source>
        <dbReference type="ARBA" id="ARBA00023136"/>
    </source>
</evidence>
<evidence type="ECO:0000256" key="5">
    <source>
        <dbReference type="ARBA" id="ARBA00049660"/>
    </source>
</evidence>
<dbReference type="Proteomes" id="UP001221217">
    <property type="component" value="Unassembled WGS sequence"/>
</dbReference>
<dbReference type="Pfam" id="PF01226">
    <property type="entry name" value="Form_Nir_trans"/>
    <property type="match status" value="1"/>
</dbReference>
<dbReference type="GO" id="GO:0005886">
    <property type="term" value="C:plasma membrane"/>
    <property type="evidence" value="ECO:0007669"/>
    <property type="project" value="TreeGrafter"/>
</dbReference>
<dbReference type="PANTHER" id="PTHR30520:SF6">
    <property type="entry name" value="FORMATE_NITRATE FAMILY TRANSPORTER (EUROFUNG)"/>
    <property type="match status" value="1"/>
</dbReference>
<comment type="caution">
    <text evidence="7">The sequence shown here is derived from an EMBL/GenBank/DDBJ whole genome shotgun (WGS) entry which is preliminary data.</text>
</comment>
<comment type="similarity">
    <text evidence="5">Belongs to the FNT transporter (TC 1.A.16) family.</text>
</comment>
<dbReference type="InterPro" id="IPR000292">
    <property type="entry name" value="For/NO2_transpt"/>
</dbReference>
<dbReference type="Gene3D" id="1.20.1080.10">
    <property type="entry name" value="Glycerol uptake facilitator protein"/>
    <property type="match status" value="1"/>
</dbReference>
<keyword evidence="2 6" id="KW-0812">Transmembrane</keyword>
<evidence type="ECO:0000256" key="3">
    <source>
        <dbReference type="ARBA" id="ARBA00022989"/>
    </source>
</evidence>
<reference evidence="7 8" key="1">
    <citation type="submission" date="2022-12" db="EMBL/GenBank/DDBJ databases">
        <title>Metagenome assembled genome from gulf of manar.</title>
        <authorList>
            <person name="Kohli P."/>
            <person name="Pk S."/>
            <person name="Venkata Ramana C."/>
            <person name="Sasikala C."/>
        </authorList>
    </citation>
    <scope>NUCLEOTIDE SEQUENCE [LARGE SCALE GENOMIC DNA]</scope>
    <source>
        <strain evidence="7">JB008</strain>
    </source>
</reference>
<feature type="transmembrane region" description="Helical" evidence="6">
    <location>
        <begin position="35"/>
        <end position="57"/>
    </location>
</feature>
<feature type="transmembrane region" description="Helical" evidence="6">
    <location>
        <begin position="108"/>
        <end position="128"/>
    </location>
</feature>
<gene>
    <name evidence="7" type="ORF">PQJ61_14005</name>
</gene>
<dbReference type="InterPro" id="IPR024002">
    <property type="entry name" value="For/NO2_transpt_CS"/>
</dbReference>
<evidence type="ECO:0000256" key="6">
    <source>
        <dbReference type="SAM" id="Phobius"/>
    </source>
</evidence>
<evidence type="ECO:0000313" key="7">
    <source>
        <dbReference type="EMBL" id="MDC7227875.1"/>
    </source>
</evidence>
<protein>
    <submittedName>
        <fullName evidence="7">Formate/nitrite transporter family protein</fullName>
    </submittedName>
</protein>
<dbReference type="PROSITE" id="PS01005">
    <property type="entry name" value="FORMATE_NITRITE_TP_1"/>
    <property type="match status" value="1"/>
</dbReference>
<feature type="transmembrane region" description="Helical" evidence="6">
    <location>
        <begin position="200"/>
        <end position="227"/>
    </location>
</feature>
<feature type="transmembrane region" description="Helical" evidence="6">
    <location>
        <begin position="239"/>
        <end position="259"/>
    </location>
</feature>
<feature type="transmembrane region" description="Helical" evidence="6">
    <location>
        <begin position="169"/>
        <end position="188"/>
    </location>
</feature>